<evidence type="ECO:0000313" key="2">
    <source>
        <dbReference type="Proteomes" id="UP001444625"/>
    </source>
</evidence>
<dbReference type="EMBL" id="JBDIML010000001">
    <property type="protein sequence ID" value="MEN2765847.1"/>
    <property type="molecule type" value="Genomic_DNA"/>
</dbReference>
<dbReference type="Proteomes" id="UP001444625">
    <property type="component" value="Unassembled WGS sequence"/>
</dbReference>
<reference evidence="1 2" key="1">
    <citation type="submission" date="2024-05" db="EMBL/GenBank/DDBJ databases">
        <authorList>
            <person name="Haq I."/>
            <person name="Ullah Z."/>
            <person name="Ahmad R."/>
            <person name="Li M."/>
            <person name="Tong Y."/>
        </authorList>
    </citation>
    <scope>NUCLEOTIDE SEQUENCE [LARGE SCALE GENOMIC DNA]</scope>
    <source>
        <strain evidence="1 2">16A2E</strain>
    </source>
</reference>
<keyword evidence="2" id="KW-1185">Reference proteome</keyword>
<protein>
    <submittedName>
        <fullName evidence="1">DUF5677 domain-containing protein</fullName>
    </submittedName>
</protein>
<dbReference type="Pfam" id="PF18928">
    <property type="entry name" value="DUF5677"/>
    <property type="match status" value="1"/>
</dbReference>
<organism evidence="1 2">
    <name type="scientific">Ornithinibacillus xuwenensis</name>
    <dbReference type="NCBI Taxonomy" id="3144668"/>
    <lineage>
        <taxon>Bacteria</taxon>
        <taxon>Bacillati</taxon>
        <taxon>Bacillota</taxon>
        <taxon>Bacilli</taxon>
        <taxon>Bacillales</taxon>
        <taxon>Bacillaceae</taxon>
        <taxon>Ornithinibacillus</taxon>
    </lineage>
</organism>
<gene>
    <name evidence="1" type="ORF">ABC228_01485</name>
</gene>
<dbReference type="InterPro" id="IPR043733">
    <property type="entry name" value="DUF5677"/>
</dbReference>
<proteinExistence type="predicted"/>
<dbReference type="RefSeq" id="WP_345823319.1">
    <property type="nucleotide sequence ID" value="NZ_JBDIML010000001.1"/>
</dbReference>
<name>A0ABU9XC72_9BACI</name>
<accession>A0ABU9XC72</accession>
<comment type="caution">
    <text evidence="1">The sequence shown here is derived from an EMBL/GenBank/DDBJ whole genome shotgun (WGS) entry which is preliminary data.</text>
</comment>
<sequence>MSFNYEGFFSKEVEGLSEDIYDSNRKLFVILKEYNKLGHKLKFDLKIHNNNAQEVTVSGLFILILNNLYSIYELTLRGLTKDAKIILRTMVEKLIILKYCSLEYKNSVQYLQQDELNRLKWMNTISENKIKGFSGGVLQSVTKEEIIELKAKIEESNIKKLPKLEDLSQIVGLEEMYSYVYRLCSSEIHANPSTIESLFLIGSNNEINTIKWYPDIEEVKNDSNLILVPCIDIVDKVISVLIKLYEVDNLENYEKEFSLLNNKFNDSLNPI</sequence>
<evidence type="ECO:0000313" key="1">
    <source>
        <dbReference type="EMBL" id="MEN2765847.1"/>
    </source>
</evidence>